<comment type="caution">
    <text evidence="1">The sequence shown here is derived from an EMBL/GenBank/DDBJ whole genome shotgun (WGS) entry which is preliminary data.</text>
</comment>
<sequence length="164" mass="18684">MASEQSTIIATTRETYDSLNPQGSDFGFLLWLYNYQIPQNYTNDASFLRGMFIVAEEYHIVPLKTAVLAYFTYSLDEAWRQDSFVDLVVKLYEPTQEEPLYDLRVRVADYVARRISQVDPMIRGLMDGMPDFGEDVMAAVNDQVQENTEGPGDVAVHIRKLAVA</sequence>
<evidence type="ECO:0000313" key="4">
    <source>
        <dbReference type="Proteomes" id="UP000433883"/>
    </source>
</evidence>
<dbReference type="Proteomes" id="UP000490939">
    <property type="component" value="Unassembled WGS sequence"/>
</dbReference>
<keyword evidence="6" id="KW-1185">Reference proteome</keyword>
<dbReference type="EMBL" id="WNWQ01001853">
    <property type="protein sequence ID" value="KAE9961282.1"/>
    <property type="molecule type" value="Genomic_DNA"/>
</dbReference>
<evidence type="ECO:0000313" key="5">
    <source>
        <dbReference type="Proteomes" id="UP000447873"/>
    </source>
</evidence>
<reference evidence="1 4" key="1">
    <citation type="submission" date="2019-11" db="EMBL/GenBank/DDBJ databases">
        <title>Venturia inaequalis Genome Resource.</title>
        <authorList>
            <person name="Lichtner F.J."/>
        </authorList>
    </citation>
    <scope>NUCLEOTIDE SEQUENCE [LARGE SCALE GENOMIC DNA]</scope>
    <source>
        <strain evidence="3 5">120213</strain>
        <strain evidence="1">Bline_iso_100314</strain>
        <strain evidence="2 6">DMI_063113</strain>
    </source>
</reference>
<gene>
    <name evidence="1" type="ORF">BLS_002748</name>
    <name evidence="2" type="ORF">EG327_011606</name>
    <name evidence="3" type="ORF">EG328_001701</name>
</gene>
<proteinExistence type="predicted"/>
<organism evidence="1 4">
    <name type="scientific">Venturia inaequalis</name>
    <name type="common">Apple scab fungus</name>
    <dbReference type="NCBI Taxonomy" id="5025"/>
    <lineage>
        <taxon>Eukaryota</taxon>
        <taxon>Fungi</taxon>
        <taxon>Dikarya</taxon>
        <taxon>Ascomycota</taxon>
        <taxon>Pezizomycotina</taxon>
        <taxon>Dothideomycetes</taxon>
        <taxon>Pleosporomycetidae</taxon>
        <taxon>Venturiales</taxon>
        <taxon>Venturiaceae</taxon>
        <taxon>Venturia</taxon>
    </lineage>
</organism>
<accession>A0A8H3U144</accession>
<dbReference type="EMBL" id="WNWR01000935">
    <property type="protein sequence ID" value="KAE9967120.1"/>
    <property type="molecule type" value="Genomic_DNA"/>
</dbReference>
<evidence type="ECO:0000313" key="1">
    <source>
        <dbReference type="EMBL" id="KAE9961282.1"/>
    </source>
</evidence>
<evidence type="ECO:0000313" key="3">
    <source>
        <dbReference type="EMBL" id="KAE9978081.1"/>
    </source>
</evidence>
<dbReference type="Proteomes" id="UP000433883">
    <property type="component" value="Unassembled WGS sequence"/>
</dbReference>
<protein>
    <submittedName>
        <fullName evidence="1">Uncharacterized protein</fullName>
    </submittedName>
</protein>
<dbReference type="Proteomes" id="UP000447873">
    <property type="component" value="Unassembled WGS sequence"/>
</dbReference>
<name>A0A8H3U144_VENIN</name>
<dbReference type="EMBL" id="WNWS01000142">
    <property type="protein sequence ID" value="KAE9978081.1"/>
    <property type="molecule type" value="Genomic_DNA"/>
</dbReference>
<dbReference type="AlphaFoldDB" id="A0A8H3U144"/>
<evidence type="ECO:0000313" key="2">
    <source>
        <dbReference type="EMBL" id="KAE9967120.1"/>
    </source>
</evidence>
<evidence type="ECO:0000313" key="6">
    <source>
        <dbReference type="Proteomes" id="UP000490939"/>
    </source>
</evidence>